<gene>
    <name evidence="2" type="ORF">ACFQ4C_13745</name>
</gene>
<proteinExistence type="predicted"/>
<feature type="transmembrane region" description="Helical" evidence="1">
    <location>
        <begin position="12"/>
        <end position="31"/>
    </location>
</feature>
<reference evidence="3" key="1">
    <citation type="journal article" date="2019" name="Int. J. Syst. Evol. Microbiol.">
        <title>The Global Catalogue of Microorganisms (GCM) 10K type strain sequencing project: providing services to taxonomists for standard genome sequencing and annotation.</title>
        <authorList>
            <consortium name="The Broad Institute Genomics Platform"/>
            <consortium name="The Broad Institute Genome Sequencing Center for Infectious Disease"/>
            <person name="Wu L."/>
            <person name="Ma J."/>
        </authorList>
    </citation>
    <scope>NUCLEOTIDE SEQUENCE [LARGE SCALE GENOMIC DNA]</scope>
    <source>
        <strain evidence="3">CCUG 55608</strain>
    </source>
</reference>
<keyword evidence="3" id="KW-1185">Reference proteome</keyword>
<dbReference type="Proteomes" id="UP001597116">
    <property type="component" value="Unassembled WGS sequence"/>
</dbReference>
<evidence type="ECO:0000256" key="1">
    <source>
        <dbReference type="SAM" id="Phobius"/>
    </source>
</evidence>
<dbReference type="EMBL" id="JBHTLP010000008">
    <property type="protein sequence ID" value="MFD1142184.1"/>
    <property type="molecule type" value="Genomic_DNA"/>
</dbReference>
<evidence type="ECO:0000313" key="2">
    <source>
        <dbReference type="EMBL" id="MFD1142184.1"/>
    </source>
</evidence>
<keyword evidence="1" id="KW-0472">Membrane</keyword>
<sequence>MTRSDFVLLAKKIAVGILVTLIPFLILFWGLRLTQTLLKPSPQNTQVHHP</sequence>
<evidence type="ECO:0000313" key="3">
    <source>
        <dbReference type="Proteomes" id="UP001597116"/>
    </source>
</evidence>
<dbReference type="RefSeq" id="WP_265992683.1">
    <property type="nucleotide sequence ID" value="NZ_CP110973.1"/>
</dbReference>
<organism evidence="2 3">
    <name type="scientific">Larkinella insperata</name>
    <dbReference type="NCBI Taxonomy" id="332158"/>
    <lineage>
        <taxon>Bacteria</taxon>
        <taxon>Pseudomonadati</taxon>
        <taxon>Bacteroidota</taxon>
        <taxon>Cytophagia</taxon>
        <taxon>Cytophagales</taxon>
        <taxon>Spirosomataceae</taxon>
        <taxon>Larkinella</taxon>
    </lineage>
</organism>
<keyword evidence="1" id="KW-0812">Transmembrane</keyword>
<comment type="caution">
    <text evidence="2">The sequence shown here is derived from an EMBL/GenBank/DDBJ whole genome shotgun (WGS) entry which is preliminary data.</text>
</comment>
<accession>A0ABW3QJB8</accession>
<keyword evidence="1" id="KW-1133">Transmembrane helix</keyword>
<name>A0ABW3QJB8_9BACT</name>
<protein>
    <submittedName>
        <fullName evidence="2">Uncharacterized protein</fullName>
    </submittedName>
</protein>